<feature type="transmembrane region" description="Helical" evidence="12">
    <location>
        <begin position="220"/>
        <end position="241"/>
    </location>
</feature>
<reference evidence="14 15" key="1">
    <citation type="submission" date="2018-11" db="EMBL/GenBank/DDBJ databases">
        <authorList>
            <consortium name="Pathogen Informatics"/>
        </authorList>
    </citation>
    <scope>NUCLEOTIDE SEQUENCE [LARGE SCALE GENOMIC DNA]</scope>
</reference>
<dbReference type="InterPro" id="IPR006593">
    <property type="entry name" value="Cyt_b561/ferric_Rdtase_TM"/>
</dbReference>
<dbReference type="OrthoDB" id="2419613at2759"/>
<evidence type="ECO:0000313" key="15">
    <source>
        <dbReference type="Proteomes" id="UP000050761"/>
    </source>
</evidence>
<evidence type="ECO:0000256" key="9">
    <source>
        <dbReference type="ARBA" id="ARBA00023004"/>
    </source>
</evidence>
<evidence type="ECO:0000256" key="11">
    <source>
        <dbReference type="ARBA" id="ARBA00024225"/>
    </source>
</evidence>
<evidence type="ECO:0000256" key="1">
    <source>
        <dbReference type="ARBA" id="ARBA00001970"/>
    </source>
</evidence>
<dbReference type="Proteomes" id="UP000050761">
    <property type="component" value="Unassembled WGS sequence"/>
</dbReference>
<proteinExistence type="predicted"/>
<dbReference type="GO" id="GO:0140571">
    <property type="term" value="F:transmembrane ascorbate ferrireductase activity"/>
    <property type="evidence" value="ECO:0007669"/>
    <property type="project" value="UniProtKB-EC"/>
</dbReference>
<keyword evidence="5 12" id="KW-0812">Transmembrane</keyword>
<dbReference type="Gene3D" id="1.20.120.1770">
    <property type="match status" value="1"/>
</dbReference>
<keyword evidence="3" id="KW-0813">Transport</keyword>
<dbReference type="CDD" id="cd08760">
    <property type="entry name" value="Cyt_b561_FRRS1_like"/>
    <property type="match status" value="1"/>
</dbReference>
<gene>
    <name evidence="14" type="ORF">HPBE_LOCUS16255</name>
</gene>
<keyword evidence="7" id="KW-0249">Electron transport</keyword>
<evidence type="ECO:0000256" key="7">
    <source>
        <dbReference type="ARBA" id="ARBA00022982"/>
    </source>
</evidence>
<dbReference type="InterPro" id="IPR045150">
    <property type="entry name" value="CYB561D1/2"/>
</dbReference>
<evidence type="ECO:0000313" key="14">
    <source>
        <dbReference type="EMBL" id="VDP05383.1"/>
    </source>
</evidence>
<dbReference type="GO" id="GO:0016020">
    <property type="term" value="C:membrane"/>
    <property type="evidence" value="ECO:0007669"/>
    <property type="project" value="UniProtKB-SubCell"/>
</dbReference>
<accession>A0A183G449</accession>
<dbReference type="PROSITE" id="PS50939">
    <property type="entry name" value="CYTOCHROME_B561"/>
    <property type="match status" value="1"/>
</dbReference>
<evidence type="ECO:0000256" key="3">
    <source>
        <dbReference type="ARBA" id="ARBA00022448"/>
    </source>
</evidence>
<dbReference type="EC" id="7.2.1.3" evidence="11"/>
<keyword evidence="4" id="KW-0349">Heme</keyword>
<keyword evidence="15" id="KW-1185">Reference proteome</keyword>
<comment type="subcellular location">
    <subcellularLocation>
        <location evidence="2">Membrane</location>
        <topology evidence="2">Multi-pass membrane protein</topology>
    </subcellularLocation>
</comment>
<accession>A0A3P8E9H1</accession>
<feature type="transmembrane region" description="Helical" evidence="12">
    <location>
        <begin position="301"/>
        <end position="320"/>
    </location>
</feature>
<dbReference type="GO" id="GO:0020037">
    <property type="term" value="F:heme binding"/>
    <property type="evidence" value="ECO:0007669"/>
    <property type="project" value="TreeGrafter"/>
</dbReference>
<evidence type="ECO:0000256" key="12">
    <source>
        <dbReference type="SAM" id="Phobius"/>
    </source>
</evidence>
<feature type="domain" description="Cytochrome b561" evidence="13">
    <location>
        <begin position="183"/>
        <end position="321"/>
    </location>
</feature>
<dbReference type="PANTHER" id="PTHR15422:SF24">
    <property type="entry name" value="DOMON RELATED DOMAIN-CONTAINING PROTEIN"/>
    <property type="match status" value="1"/>
</dbReference>
<dbReference type="SMART" id="SM00665">
    <property type="entry name" value="B561"/>
    <property type="match status" value="1"/>
</dbReference>
<evidence type="ECO:0000256" key="6">
    <source>
        <dbReference type="ARBA" id="ARBA00022723"/>
    </source>
</evidence>
<dbReference type="AlphaFoldDB" id="A0A183G449"/>
<evidence type="ECO:0000256" key="4">
    <source>
        <dbReference type="ARBA" id="ARBA00022617"/>
    </source>
</evidence>
<dbReference type="GO" id="GO:0140575">
    <property type="term" value="F:transmembrane monodehydroascorbate reductase activity"/>
    <property type="evidence" value="ECO:0007669"/>
    <property type="project" value="InterPro"/>
</dbReference>
<evidence type="ECO:0000259" key="13">
    <source>
        <dbReference type="PROSITE" id="PS50939"/>
    </source>
</evidence>
<dbReference type="GO" id="GO:0046872">
    <property type="term" value="F:metal ion binding"/>
    <property type="evidence" value="ECO:0007669"/>
    <property type="project" value="UniProtKB-KW"/>
</dbReference>
<keyword evidence="6" id="KW-0479">Metal-binding</keyword>
<name>A0A183G449_HELPZ</name>
<dbReference type="EMBL" id="UZAH01029313">
    <property type="protein sequence ID" value="VDP05383.1"/>
    <property type="molecule type" value="Genomic_DNA"/>
</dbReference>
<dbReference type="WBParaSite" id="HPBE_0001625601-mRNA-1">
    <property type="protein sequence ID" value="HPBE_0001625601-mRNA-1"/>
    <property type="gene ID" value="HPBE_0001625601"/>
</dbReference>
<protein>
    <recommendedName>
        <fullName evidence="11">ascorbate ferrireductase (transmembrane)</fullName>
        <ecNumber evidence="11">7.2.1.3</ecNumber>
    </recommendedName>
</protein>
<keyword evidence="10 12" id="KW-0472">Membrane</keyword>
<keyword evidence="9" id="KW-0408">Iron</keyword>
<sequence length="321" mass="34904">MRFDGIANVTFGQTALVVSGAASLPGKQKSVTTTAFDSTSCGRSKSCFIPSDGLALSYNVVSPSHIDVELMSNANSSNEYVAVTFAGNEKTPSIECSVMNGRLPTLHIPNIDDIAGQLRTPNEQAFRESYFSNVSTSLANGTLYCRARLLVTGQNNPSFLTYIPSTKYTLTLSSGTISGGTRMVREVQTSPSLVLDANNATTSDKGLDMATRRRLNKAHAILMVLSWLLFVPTGILFARFLRESWSGNKPGGLAVWFHVHRTCNILAIVLMIASFICIMISKSWTWTGPGSTSKYNTKVHTMTGLLALILAWLQPFITLMR</sequence>
<evidence type="ECO:0000256" key="10">
    <source>
        <dbReference type="ARBA" id="ARBA00023136"/>
    </source>
</evidence>
<evidence type="ECO:0000256" key="8">
    <source>
        <dbReference type="ARBA" id="ARBA00022989"/>
    </source>
</evidence>
<evidence type="ECO:0000256" key="5">
    <source>
        <dbReference type="ARBA" id="ARBA00022692"/>
    </source>
</evidence>
<evidence type="ECO:0000313" key="16">
    <source>
        <dbReference type="WBParaSite" id="HPBE_0001625601-mRNA-1"/>
    </source>
</evidence>
<feature type="transmembrane region" description="Helical" evidence="12">
    <location>
        <begin position="262"/>
        <end position="281"/>
    </location>
</feature>
<dbReference type="PANTHER" id="PTHR15422">
    <property type="entry name" value="OS05G0565100 PROTEIN"/>
    <property type="match status" value="1"/>
</dbReference>
<keyword evidence="8 12" id="KW-1133">Transmembrane helix</keyword>
<comment type="cofactor">
    <cofactor evidence="1">
        <name>heme b</name>
        <dbReference type="ChEBI" id="CHEBI:60344"/>
    </cofactor>
</comment>
<organism evidence="15 16">
    <name type="scientific">Heligmosomoides polygyrus</name>
    <name type="common">Parasitic roundworm</name>
    <dbReference type="NCBI Taxonomy" id="6339"/>
    <lineage>
        <taxon>Eukaryota</taxon>
        <taxon>Metazoa</taxon>
        <taxon>Ecdysozoa</taxon>
        <taxon>Nematoda</taxon>
        <taxon>Chromadorea</taxon>
        <taxon>Rhabditida</taxon>
        <taxon>Rhabditina</taxon>
        <taxon>Rhabditomorpha</taxon>
        <taxon>Strongyloidea</taxon>
        <taxon>Heligmosomidae</taxon>
        <taxon>Heligmosomoides</taxon>
    </lineage>
</organism>
<evidence type="ECO:0000256" key="2">
    <source>
        <dbReference type="ARBA" id="ARBA00004141"/>
    </source>
</evidence>
<reference evidence="16" key="2">
    <citation type="submission" date="2019-09" db="UniProtKB">
        <authorList>
            <consortium name="WormBaseParasite"/>
        </authorList>
    </citation>
    <scope>IDENTIFICATION</scope>
</reference>